<comment type="similarity">
    <text evidence="1 4">Belongs to the inositol phosphokinase (IPK) family.</text>
</comment>
<dbReference type="Pfam" id="PF03770">
    <property type="entry name" value="IPK"/>
    <property type="match status" value="1"/>
</dbReference>
<dbReference type="AlphaFoldDB" id="A0A2V3IN12"/>
<keyword evidence="7" id="KW-1185">Reference proteome</keyword>
<evidence type="ECO:0000313" key="7">
    <source>
        <dbReference type="Proteomes" id="UP000247409"/>
    </source>
</evidence>
<reference evidence="6 7" key="1">
    <citation type="journal article" date="2018" name="Mol. Biol. Evol.">
        <title>Analysis of the draft genome of the red seaweed Gracilariopsis chorda provides insights into genome size evolution in Rhodophyta.</title>
        <authorList>
            <person name="Lee J."/>
            <person name="Yang E.C."/>
            <person name="Graf L."/>
            <person name="Yang J.H."/>
            <person name="Qiu H."/>
            <person name="Zel Zion U."/>
            <person name="Chan C.X."/>
            <person name="Stephens T.G."/>
            <person name="Weber A.P.M."/>
            <person name="Boo G.H."/>
            <person name="Boo S.M."/>
            <person name="Kim K.M."/>
            <person name="Shin Y."/>
            <person name="Jung M."/>
            <person name="Lee S.J."/>
            <person name="Yim H.S."/>
            <person name="Lee J.H."/>
            <person name="Bhattacharya D."/>
            <person name="Yoon H.S."/>
        </authorList>
    </citation>
    <scope>NUCLEOTIDE SEQUENCE [LARGE SCALE GENOMIC DNA]</scope>
    <source>
        <strain evidence="6 7">SKKU-2015</strain>
        <tissue evidence="6">Whole body</tissue>
    </source>
</reference>
<dbReference type="EC" id="2.7.-.-" evidence="4"/>
<evidence type="ECO:0000256" key="5">
    <source>
        <dbReference type="SAM" id="MobiDB-lite"/>
    </source>
</evidence>
<name>A0A2V3IN12_9FLOR</name>
<dbReference type="GO" id="GO:0005737">
    <property type="term" value="C:cytoplasm"/>
    <property type="evidence" value="ECO:0007669"/>
    <property type="project" value="TreeGrafter"/>
</dbReference>
<evidence type="ECO:0000256" key="1">
    <source>
        <dbReference type="ARBA" id="ARBA00007374"/>
    </source>
</evidence>
<evidence type="ECO:0000256" key="2">
    <source>
        <dbReference type="ARBA" id="ARBA00022679"/>
    </source>
</evidence>
<feature type="region of interest" description="Disordered" evidence="5">
    <location>
        <begin position="1"/>
        <end position="98"/>
    </location>
</feature>
<evidence type="ECO:0000256" key="3">
    <source>
        <dbReference type="ARBA" id="ARBA00022777"/>
    </source>
</evidence>
<organism evidence="6 7">
    <name type="scientific">Gracilariopsis chorda</name>
    <dbReference type="NCBI Taxonomy" id="448386"/>
    <lineage>
        <taxon>Eukaryota</taxon>
        <taxon>Rhodophyta</taxon>
        <taxon>Florideophyceae</taxon>
        <taxon>Rhodymeniophycidae</taxon>
        <taxon>Gracilariales</taxon>
        <taxon>Gracilariaceae</taxon>
        <taxon>Gracilariopsis</taxon>
    </lineage>
</organism>
<dbReference type="GO" id="GO:0032958">
    <property type="term" value="P:inositol phosphate biosynthetic process"/>
    <property type="evidence" value="ECO:0007669"/>
    <property type="project" value="InterPro"/>
</dbReference>
<dbReference type="EMBL" id="NBIV01000125">
    <property type="protein sequence ID" value="PXF43447.1"/>
    <property type="molecule type" value="Genomic_DNA"/>
</dbReference>
<keyword evidence="3 4" id="KW-0418">Kinase</keyword>
<evidence type="ECO:0000313" key="6">
    <source>
        <dbReference type="EMBL" id="PXF43447.1"/>
    </source>
</evidence>
<dbReference type="InterPro" id="IPR038286">
    <property type="entry name" value="IPK_sf"/>
</dbReference>
<feature type="compositionally biased region" description="Polar residues" evidence="5">
    <location>
        <begin position="33"/>
        <end position="50"/>
    </location>
</feature>
<feature type="compositionally biased region" description="Basic residues" evidence="5">
    <location>
        <begin position="55"/>
        <end position="68"/>
    </location>
</feature>
<evidence type="ECO:0000256" key="4">
    <source>
        <dbReference type="RuleBase" id="RU363090"/>
    </source>
</evidence>
<dbReference type="Gene3D" id="3.30.470.160">
    <property type="entry name" value="Inositol polyphosphate kinase"/>
    <property type="match status" value="1"/>
</dbReference>
<dbReference type="InterPro" id="IPR005522">
    <property type="entry name" value="IPK"/>
</dbReference>
<dbReference type="SUPFAM" id="SSF56104">
    <property type="entry name" value="SAICAR synthase-like"/>
    <property type="match status" value="1"/>
</dbReference>
<feature type="region of interest" description="Disordered" evidence="5">
    <location>
        <begin position="460"/>
        <end position="494"/>
    </location>
</feature>
<feature type="compositionally biased region" description="Polar residues" evidence="5">
    <location>
        <begin position="84"/>
        <end position="98"/>
    </location>
</feature>
<dbReference type="OrthoDB" id="338650at2759"/>
<dbReference type="GO" id="GO:0000828">
    <property type="term" value="F:inositol hexakisphosphate kinase activity"/>
    <property type="evidence" value="ECO:0007669"/>
    <property type="project" value="TreeGrafter"/>
</dbReference>
<dbReference type="GO" id="GO:0005634">
    <property type="term" value="C:nucleus"/>
    <property type="evidence" value="ECO:0007669"/>
    <property type="project" value="TreeGrafter"/>
</dbReference>
<proteinExistence type="inferred from homology"/>
<dbReference type="PANTHER" id="PTHR12400">
    <property type="entry name" value="INOSITOL POLYPHOSPHATE KINASE"/>
    <property type="match status" value="1"/>
</dbReference>
<dbReference type="GO" id="GO:0046854">
    <property type="term" value="P:phosphatidylinositol phosphate biosynthetic process"/>
    <property type="evidence" value="ECO:0007669"/>
    <property type="project" value="TreeGrafter"/>
</dbReference>
<dbReference type="STRING" id="448386.A0A2V3IN12"/>
<comment type="caution">
    <text evidence="6">The sequence shown here is derived from an EMBL/GenBank/DDBJ whole genome shotgun (WGS) entry which is preliminary data.</text>
</comment>
<protein>
    <recommendedName>
        <fullName evidence="4">Kinase</fullName>
        <ecNumber evidence="4">2.7.-.-</ecNumber>
    </recommendedName>
</protein>
<dbReference type="PANTHER" id="PTHR12400:SF21">
    <property type="entry name" value="KINASE"/>
    <property type="match status" value="1"/>
</dbReference>
<gene>
    <name evidence="6" type="ORF">BWQ96_06837</name>
</gene>
<dbReference type="Proteomes" id="UP000247409">
    <property type="component" value="Unassembled WGS sequence"/>
</dbReference>
<keyword evidence="2 4" id="KW-0808">Transferase</keyword>
<accession>A0A2V3IN12</accession>
<sequence>MRLLRPRGNAIARSSLSLPQDEEPPRTDDDDCVQSQPSLCAATTASFPSLSSRPIARRFPSRRRNKPPSKRETQTLVTLRKPPSRTSSSPANADEVSMSSTSQIVLPAIFSATRVDDDPDSRSFSQAAGHDGSFSNEGATLVKKAPEREAIFYEMVQKGCWPVTFLPAYYGRVHPASIKIEDLTYGYQRPCVIDLKMGVHTFEQHEPSRFKKFKMSALDRVTGSRSDGCRLEGLSMYRSMEHVTGNKAQSHSVSMSAAVSLRDVLTFFLTDESGVRTDVAQRFQHMIQNILNHFEQNNCFRFIGSSLLLIYDNDNRAPYRLWARALRNLHRINSNVRLSEDHIVGLTRRTRCDVRMIDFAHWSHSEDGSRDEGYITGLHTILSALRSIRFYRAKPIFSMRRAVEDVLDHEAKSSVTAASLKHAPTEGNAFNFESLWRDLPSASVSSFSSVFTPCSSSVDFAQSADEDEDPGSDADAKADANAKAEPNSSQRAQQ</sequence>